<gene>
    <name evidence="7" type="ORF">OB236_30030</name>
</gene>
<evidence type="ECO:0000256" key="4">
    <source>
        <dbReference type="PROSITE-ProRule" id="PRU00169"/>
    </source>
</evidence>
<feature type="domain" description="Response regulatory" evidence="6">
    <location>
        <begin position="2"/>
        <end position="119"/>
    </location>
</feature>
<keyword evidence="8" id="KW-1185">Reference proteome</keyword>
<dbReference type="SUPFAM" id="SSF46689">
    <property type="entry name" value="Homeodomain-like"/>
    <property type="match status" value="2"/>
</dbReference>
<dbReference type="Proteomes" id="UP001652445">
    <property type="component" value="Unassembled WGS sequence"/>
</dbReference>
<dbReference type="RefSeq" id="WP_262687192.1">
    <property type="nucleotide sequence ID" value="NZ_JAOQIO010000103.1"/>
</dbReference>
<keyword evidence="3" id="KW-0804">Transcription</keyword>
<dbReference type="Pfam" id="PF00072">
    <property type="entry name" value="Response_reg"/>
    <property type="match status" value="1"/>
</dbReference>
<evidence type="ECO:0000259" key="6">
    <source>
        <dbReference type="PROSITE" id="PS50110"/>
    </source>
</evidence>
<dbReference type="SUPFAM" id="SSF52172">
    <property type="entry name" value="CheY-like"/>
    <property type="match status" value="1"/>
</dbReference>
<keyword evidence="2" id="KW-0238">DNA-binding</keyword>
<dbReference type="InterPro" id="IPR018060">
    <property type="entry name" value="HTH_AraC"/>
</dbReference>
<evidence type="ECO:0000259" key="5">
    <source>
        <dbReference type="PROSITE" id="PS01124"/>
    </source>
</evidence>
<feature type="domain" description="HTH araC/xylS-type" evidence="5">
    <location>
        <begin position="437"/>
        <end position="535"/>
    </location>
</feature>
<dbReference type="PROSITE" id="PS50110">
    <property type="entry name" value="RESPONSE_REGULATORY"/>
    <property type="match status" value="1"/>
</dbReference>
<dbReference type="Pfam" id="PF12833">
    <property type="entry name" value="HTH_18"/>
    <property type="match status" value="1"/>
</dbReference>
<evidence type="ECO:0000256" key="2">
    <source>
        <dbReference type="ARBA" id="ARBA00023125"/>
    </source>
</evidence>
<feature type="modified residue" description="4-aspartylphosphate" evidence="4">
    <location>
        <position position="54"/>
    </location>
</feature>
<dbReference type="PANTHER" id="PTHR43280:SF2">
    <property type="entry name" value="HTH-TYPE TRANSCRIPTIONAL REGULATOR EXSA"/>
    <property type="match status" value="1"/>
</dbReference>
<protein>
    <submittedName>
        <fullName evidence="7">Response regulator</fullName>
    </submittedName>
</protein>
<dbReference type="PROSITE" id="PS01124">
    <property type="entry name" value="HTH_ARAC_FAMILY_2"/>
    <property type="match status" value="1"/>
</dbReference>
<evidence type="ECO:0000256" key="1">
    <source>
        <dbReference type="ARBA" id="ARBA00023015"/>
    </source>
</evidence>
<sequence>MKAIIIDDEKHVRQAIKLLVPWEELGIDHIYEAHDGQEATELITLHKPQIIFTDMMMPLMDGLKLLEWLQTNHPSGKTIVISGFDDFQLVRHTVQYGGMDYILKPIDADQLEAAVRKAAQCWQQEEAERLRQQQRNIEMNQIRPVYWDKVLSNFIMEPHGFEAAAEALSQEFGLDRDMKECRLAIISLETMSGSLKRKFQSNLDLLFFSLTNICNEFLQQKPPQGIAYRYWNSEDEIIVLLYGANTGEELLNDIANGIWTSIKGNLDIGMSPAHPFPAGLPFAYKQAKAALRHRNLLRKDNQLHVYQEQTAVQHPALVFTDYAEPIRLSVRSGSAVEIGKAVQGWIQALGKLSTISIEELEHWRHEYTVLRSRWLIEWFGDRQPEFMIDASRSDFVLPLDDEGKLSLSLWQEQLTDSLIQLSNQMLEHQQQDNNAIFEIAKYIQNHYHQDITLIEIAQHFYLSREYISRKFKQQFQINVSDYITQLRVDKAKLLLLNPHLKIAQIAGMVGYDDEKYFSKVFKKWIGLSPNEYRKVSQL</sequence>
<evidence type="ECO:0000313" key="8">
    <source>
        <dbReference type="Proteomes" id="UP001652445"/>
    </source>
</evidence>
<reference evidence="7 8" key="1">
    <citation type="submission" date="2022-09" db="EMBL/GenBank/DDBJ databases">
        <authorList>
            <person name="Han X.L."/>
            <person name="Wang Q."/>
            <person name="Lu T."/>
        </authorList>
    </citation>
    <scope>NUCLEOTIDE SEQUENCE [LARGE SCALE GENOMIC DNA]</scope>
    <source>
        <strain evidence="7 8">WQ 127069</strain>
    </source>
</reference>
<keyword evidence="4" id="KW-0597">Phosphoprotein</keyword>
<dbReference type="InterPro" id="IPR001789">
    <property type="entry name" value="Sig_transdc_resp-reg_receiver"/>
</dbReference>
<dbReference type="SMART" id="SM00448">
    <property type="entry name" value="REC"/>
    <property type="match status" value="1"/>
</dbReference>
<evidence type="ECO:0000256" key="3">
    <source>
        <dbReference type="ARBA" id="ARBA00023163"/>
    </source>
</evidence>
<dbReference type="Gene3D" id="3.40.50.2300">
    <property type="match status" value="1"/>
</dbReference>
<dbReference type="CDD" id="cd17536">
    <property type="entry name" value="REC_YesN-like"/>
    <property type="match status" value="1"/>
</dbReference>
<keyword evidence="1" id="KW-0805">Transcription regulation</keyword>
<dbReference type="InterPro" id="IPR011006">
    <property type="entry name" value="CheY-like_superfamily"/>
</dbReference>
<accession>A0ABT2UNY6</accession>
<proteinExistence type="predicted"/>
<dbReference type="PANTHER" id="PTHR43280">
    <property type="entry name" value="ARAC-FAMILY TRANSCRIPTIONAL REGULATOR"/>
    <property type="match status" value="1"/>
</dbReference>
<dbReference type="EMBL" id="JAOQIO010000103">
    <property type="protein sequence ID" value="MCU6796370.1"/>
    <property type="molecule type" value="Genomic_DNA"/>
</dbReference>
<dbReference type="InterPro" id="IPR009057">
    <property type="entry name" value="Homeodomain-like_sf"/>
</dbReference>
<organism evidence="7 8">
    <name type="scientific">Paenibacillus baimaensis</name>
    <dbReference type="NCBI Taxonomy" id="2982185"/>
    <lineage>
        <taxon>Bacteria</taxon>
        <taxon>Bacillati</taxon>
        <taxon>Bacillota</taxon>
        <taxon>Bacilli</taxon>
        <taxon>Bacillales</taxon>
        <taxon>Paenibacillaceae</taxon>
        <taxon>Paenibacillus</taxon>
    </lineage>
</organism>
<dbReference type="InterPro" id="IPR020449">
    <property type="entry name" value="Tscrpt_reg_AraC-type_HTH"/>
</dbReference>
<dbReference type="Gene3D" id="1.10.10.60">
    <property type="entry name" value="Homeodomain-like"/>
    <property type="match status" value="2"/>
</dbReference>
<name>A0ABT2UNY6_9BACL</name>
<dbReference type="PRINTS" id="PR00032">
    <property type="entry name" value="HTHARAC"/>
</dbReference>
<evidence type="ECO:0000313" key="7">
    <source>
        <dbReference type="EMBL" id="MCU6796370.1"/>
    </source>
</evidence>
<dbReference type="SMART" id="SM00342">
    <property type="entry name" value="HTH_ARAC"/>
    <property type="match status" value="1"/>
</dbReference>
<comment type="caution">
    <text evidence="7">The sequence shown here is derived from an EMBL/GenBank/DDBJ whole genome shotgun (WGS) entry which is preliminary data.</text>
</comment>